<dbReference type="InterPro" id="IPR051510">
    <property type="entry name" value="SKI8"/>
</dbReference>
<reference evidence="3 4" key="1">
    <citation type="submission" date="2021-05" db="EMBL/GenBank/DDBJ databases">
        <title>Genome Assembly of Synthetic Allotetraploid Brassica napus Reveals Homoeologous Exchanges between Subgenomes.</title>
        <authorList>
            <person name="Davis J.T."/>
        </authorList>
    </citation>
    <scope>NUCLEOTIDE SEQUENCE [LARGE SCALE GENOMIC DNA]</scope>
    <source>
        <strain evidence="4">cv. Da-Ae</strain>
        <tissue evidence="3">Seedling</tissue>
    </source>
</reference>
<dbReference type="Gene3D" id="2.130.10.10">
    <property type="entry name" value="YVTN repeat-like/Quinoprotein amine dehydrogenase"/>
    <property type="match status" value="1"/>
</dbReference>
<evidence type="ECO:0000313" key="3">
    <source>
        <dbReference type="EMBL" id="KAH0852079.1"/>
    </source>
</evidence>
<evidence type="ECO:0000313" key="4">
    <source>
        <dbReference type="Proteomes" id="UP000824890"/>
    </source>
</evidence>
<dbReference type="SUPFAM" id="SSF50978">
    <property type="entry name" value="WD40 repeat-like"/>
    <property type="match status" value="1"/>
</dbReference>
<name>A0ABQ7X7Y2_BRANA</name>
<dbReference type="PANTHER" id="PTHR44090">
    <property type="entry name" value="WD REPEAT-CONTAINING PROTEIN 61"/>
    <property type="match status" value="1"/>
</dbReference>
<dbReference type="InterPro" id="IPR036322">
    <property type="entry name" value="WD40_repeat_dom_sf"/>
</dbReference>
<comment type="caution">
    <text evidence="3">The sequence shown here is derived from an EMBL/GenBank/DDBJ whole genome shotgun (WGS) entry which is preliminary data.</text>
</comment>
<gene>
    <name evidence="3" type="ORF">HID58_094237</name>
</gene>
<dbReference type="Proteomes" id="UP000824890">
    <property type="component" value="Unassembled WGS sequence"/>
</dbReference>
<keyword evidence="2" id="KW-0677">Repeat</keyword>
<dbReference type="EMBL" id="JAGKQM010001274">
    <property type="protein sequence ID" value="KAH0852079.1"/>
    <property type="molecule type" value="Genomic_DNA"/>
</dbReference>
<protein>
    <submittedName>
        <fullName evidence="3">Uncharacterized protein</fullName>
    </submittedName>
</protein>
<evidence type="ECO:0000256" key="1">
    <source>
        <dbReference type="ARBA" id="ARBA00022574"/>
    </source>
</evidence>
<evidence type="ECO:0000256" key="2">
    <source>
        <dbReference type="ARBA" id="ARBA00022737"/>
    </source>
</evidence>
<organism evidence="3 4">
    <name type="scientific">Brassica napus</name>
    <name type="common">Rape</name>
    <dbReference type="NCBI Taxonomy" id="3708"/>
    <lineage>
        <taxon>Eukaryota</taxon>
        <taxon>Viridiplantae</taxon>
        <taxon>Streptophyta</taxon>
        <taxon>Embryophyta</taxon>
        <taxon>Tracheophyta</taxon>
        <taxon>Spermatophyta</taxon>
        <taxon>Magnoliopsida</taxon>
        <taxon>eudicotyledons</taxon>
        <taxon>Gunneridae</taxon>
        <taxon>Pentapetalae</taxon>
        <taxon>rosids</taxon>
        <taxon>malvids</taxon>
        <taxon>Brassicales</taxon>
        <taxon>Brassicaceae</taxon>
        <taxon>Brassiceae</taxon>
        <taxon>Brassica</taxon>
    </lineage>
</organism>
<keyword evidence="1" id="KW-0853">WD repeat</keyword>
<keyword evidence="4" id="KW-1185">Reference proteome</keyword>
<sequence>MIERVVTDVPLVWPRSKSLHEHYIKKKIINMRSYIHWDQATLFLSRTSLRMRRDASGHSGRHVVGVCGYEEETMKNKLWRANELNIVRTNTGHSLGVAAVAAHPSGIIAASSSLVSFVLVFDVDTNATISVLEAPPSEVWGMELTIIVAEQQFISACVKRLMKCVARIRKEL</sequence>
<dbReference type="PANTHER" id="PTHR44090:SF1">
    <property type="entry name" value="SUPERKILLER COMPLEX PROTEIN 8"/>
    <property type="match status" value="1"/>
</dbReference>
<proteinExistence type="predicted"/>
<accession>A0ABQ7X7Y2</accession>
<dbReference type="InterPro" id="IPR015943">
    <property type="entry name" value="WD40/YVTN_repeat-like_dom_sf"/>
</dbReference>